<gene>
    <name evidence="4" type="ORF">ESZ48_10760</name>
</gene>
<comment type="caution">
    <text evidence="4">The sequence shown here is derived from an EMBL/GenBank/DDBJ whole genome shotgun (WGS) entry which is preliminary data.</text>
</comment>
<dbReference type="SUPFAM" id="SSF55729">
    <property type="entry name" value="Acyl-CoA N-acyltransferases (Nat)"/>
    <property type="match status" value="1"/>
</dbReference>
<keyword evidence="5" id="KW-1185">Reference proteome</keyword>
<dbReference type="InterPro" id="IPR050832">
    <property type="entry name" value="Bact_Acetyltransf"/>
</dbReference>
<evidence type="ECO:0000313" key="4">
    <source>
        <dbReference type="EMBL" id="RXJ49919.1"/>
    </source>
</evidence>
<dbReference type="InterPro" id="IPR000182">
    <property type="entry name" value="GNAT_dom"/>
</dbReference>
<name>A0A4Q0XHW4_9FLAO</name>
<dbReference type="InterPro" id="IPR016181">
    <property type="entry name" value="Acyl_CoA_acyltransferase"/>
</dbReference>
<dbReference type="Proteomes" id="UP000289792">
    <property type="component" value="Unassembled WGS sequence"/>
</dbReference>
<dbReference type="PANTHER" id="PTHR43877:SF2">
    <property type="entry name" value="AMINOALKYLPHOSPHONATE N-ACETYLTRANSFERASE-RELATED"/>
    <property type="match status" value="1"/>
</dbReference>
<dbReference type="Pfam" id="PF00583">
    <property type="entry name" value="Acetyltransf_1"/>
    <property type="match status" value="1"/>
</dbReference>
<evidence type="ECO:0000256" key="2">
    <source>
        <dbReference type="ARBA" id="ARBA00023315"/>
    </source>
</evidence>
<dbReference type="PROSITE" id="PS51186">
    <property type="entry name" value="GNAT"/>
    <property type="match status" value="1"/>
</dbReference>
<dbReference type="AlphaFoldDB" id="A0A4Q0XHW4"/>
<proteinExistence type="predicted"/>
<evidence type="ECO:0000256" key="1">
    <source>
        <dbReference type="ARBA" id="ARBA00022679"/>
    </source>
</evidence>
<dbReference type="Gene3D" id="3.40.630.30">
    <property type="match status" value="1"/>
</dbReference>
<keyword evidence="1 4" id="KW-0808">Transferase</keyword>
<protein>
    <submittedName>
        <fullName evidence="4">GNAT family N-acetyltransferase</fullName>
    </submittedName>
</protein>
<sequence>MKIYKLTTVTDQVLNAFGKLIPQLAPGHPLPTKKDLEAIVNSDGTRLFIAEENNEILGTLTLVFTKIPTGDKIWIEDVVVDNSARGKGVGEQLMAFSIDYVKNQNIKTINLTSSPDRVAANTLYQKLGFVKRETNVYRLTIE</sequence>
<keyword evidence="2" id="KW-0012">Acyltransferase</keyword>
<dbReference type="CDD" id="cd04301">
    <property type="entry name" value="NAT_SF"/>
    <property type="match status" value="1"/>
</dbReference>
<accession>A0A4Q0XHW4</accession>
<dbReference type="PANTHER" id="PTHR43877">
    <property type="entry name" value="AMINOALKYLPHOSPHONATE N-ACETYLTRANSFERASE-RELATED-RELATED"/>
    <property type="match status" value="1"/>
</dbReference>
<reference evidence="4 5" key="1">
    <citation type="submission" date="2019-01" db="EMBL/GenBank/DDBJ databases">
        <title>Genome sequence of the Antarctic species Gelidibacter gilvus ACAM 158(T).</title>
        <authorList>
            <person name="Bowman J.P."/>
        </authorList>
    </citation>
    <scope>NUCLEOTIDE SEQUENCE [LARGE SCALE GENOMIC DNA]</scope>
    <source>
        <strain evidence="4 5">IC158</strain>
    </source>
</reference>
<feature type="domain" description="N-acetyltransferase" evidence="3">
    <location>
        <begin position="4"/>
        <end position="142"/>
    </location>
</feature>
<dbReference type="GO" id="GO:0016747">
    <property type="term" value="F:acyltransferase activity, transferring groups other than amino-acyl groups"/>
    <property type="evidence" value="ECO:0007669"/>
    <property type="project" value="InterPro"/>
</dbReference>
<dbReference type="OrthoDB" id="273614at2"/>
<organism evidence="4 5">
    <name type="scientific">Gelidibacter gilvus</name>
    <dbReference type="NCBI Taxonomy" id="59602"/>
    <lineage>
        <taxon>Bacteria</taxon>
        <taxon>Pseudomonadati</taxon>
        <taxon>Bacteroidota</taxon>
        <taxon>Flavobacteriia</taxon>
        <taxon>Flavobacteriales</taxon>
        <taxon>Flavobacteriaceae</taxon>
        <taxon>Gelidibacter</taxon>
    </lineage>
</organism>
<dbReference type="RefSeq" id="WP_129017487.1">
    <property type="nucleotide sequence ID" value="NZ_SDDZ01000005.1"/>
</dbReference>
<evidence type="ECO:0000259" key="3">
    <source>
        <dbReference type="PROSITE" id="PS51186"/>
    </source>
</evidence>
<dbReference type="EMBL" id="SDDZ01000005">
    <property type="protein sequence ID" value="RXJ49919.1"/>
    <property type="molecule type" value="Genomic_DNA"/>
</dbReference>
<evidence type="ECO:0000313" key="5">
    <source>
        <dbReference type="Proteomes" id="UP000289792"/>
    </source>
</evidence>